<dbReference type="EMBL" id="JABFAD010000010">
    <property type="protein sequence ID" value="MBA0809873.1"/>
    <property type="molecule type" value="Genomic_DNA"/>
</dbReference>
<dbReference type="Gene3D" id="2.20.25.10">
    <property type="match status" value="1"/>
</dbReference>
<evidence type="ECO:0000313" key="11">
    <source>
        <dbReference type="EMBL" id="MBA0809873.1"/>
    </source>
</evidence>
<keyword evidence="6 7" id="KW-0539">Nucleus</keyword>
<dbReference type="PANTHER" id="PTHR11239:SF14">
    <property type="entry name" value="DNA-DIRECTED RNA POLYMERASE I SUBUNIT RPA12"/>
    <property type="match status" value="1"/>
</dbReference>
<comment type="function">
    <text evidence="7">DNA-dependent RNA polymerase catalyzes the transcription of DNA into RNA using the four ribonucleoside triphosphates as substrates.</text>
</comment>
<gene>
    <name evidence="11" type="ORF">Gohar_001904</name>
</gene>
<evidence type="ECO:0000256" key="6">
    <source>
        <dbReference type="ARBA" id="ARBA00023242"/>
    </source>
</evidence>
<evidence type="ECO:0000256" key="1">
    <source>
        <dbReference type="ARBA" id="ARBA00004604"/>
    </source>
</evidence>
<comment type="caution">
    <text evidence="11">The sequence shown here is derived from an EMBL/GenBank/DDBJ whole genome shotgun (WGS) entry which is preliminary data.</text>
</comment>
<comment type="similarity">
    <text evidence="7">Belongs to the archaeal rpoM/eukaryotic RPA12/RPB9/RPC11 RNA polymerase family.</text>
</comment>
<dbReference type="CDD" id="cd10507">
    <property type="entry name" value="Zn-ribbon_RPA12"/>
    <property type="match status" value="1"/>
</dbReference>
<evidence type="ECO:0000256" key="4">
    <source>
        <dbReference type="ARBA" id="ARBA00022771"/>
    </source>
</evidence>
<dbReference type="PROSITE" id="PS51133">
    <property type="entry name" value="ZF_TFIIS_2"/>
    <property type="match status" value="1"/>
</dbReference>
<dbReference type="OrthoDB" id="10056816at2759"/>
<dbReference type="SUPFAM" id="SSF57783">
    <property type="entry name" value="Zinc beta-ribbon"/>
    <property type="match status" value="1"/>
</dbReference>
<dbReference type="GO" id="GO:0006363">
    <property type="term" value="P:termination of RNA polymerase I transcription"/>
    <property type="evidence" value="ECO:0007669"/>
    <property type="project" value="TreeGrafter"/>
</dbReference>
<proteinExistence type="inferred from homology"/>
<keyword evidence="4 9" id="KW-0863">Zinc-finger</keyword>
<dbReference type="GO" id="GO:0003676">
    <property type="term" value="F:nucleic acid binding"/>
    <property type="evidence" value="ECO:0007669"/>
    <property type="project" value="InterPro"/>
</dbReference>
<keyword evidence="12" id="KW-1185">Reference proteome</keyword>
<feature type="binding site" evidence="8">
    <location>
        <position position="105"/>
    </location>
    <ligand>
        <name>Zn(2+)</name>
        <dbReference type="ChEBI" id="CHEBI:29105"/>
        <label>2</label>
    </ligand>
</feature>
<keyword evidence="7" id="KW-0804">Transcription</keyword>
<evidence type="ECO:0000256" key="2">
    <source>
        <dbReference type="ARBA" id="ARBA00022478"/>
    </source>
</evidence>
<keyword evidence="3 8" id="KW-0479">Metal-binding</keyword>
<evidence type="ECO:0000256" key="9">
    <source>
        <dbReference type="PIRSR" id="PIRSR005586-2"/>
    </source>
</evidence>
<organism evidence="11 12">
    <name type="scientific">Gossypium harknessii</name>
    <dbReference type="NCBI Taxonomy" id="34285"/>
    <lineage>
        <taxon>Eukaryota</taxon>
        <taxon>Viridiplantae</taxon>
        <taxon>Streptophyta</taxon>
        <taxon>Embryophyta</taxon>
        <taxon>Tracheophyta</taxon>
        <taxon>Spermatophyta</taxon>
        <taxon>Magnoliopsida</taxon>
        <taxon>eudicotyledons</taxon>
        <taxon>Gunneridae</taxon>
        <taxon>Pentapetalae</taxon>
        <taxon>rosids</taxon>
        <taxon>malvids</taxon>
        <taxon>Malvales</taxon>
        <taxon>Malvaceae</taxon>
        <taxon>Malvoideae</taxon>
        <taxon>Gossypium</taxon>
    </lineage>
</organism>
<keyword evidence="5 8" id="KW-0862">Zinc</keyword>
<feature type="binding site" evidence="8">
    <location>
        <position position="12"/>
    </location>
    <ligand>
        <name>Zn(2+)</name>
        <dbReference type="ChEBI" id="CHEBI:29105"/>
        <label>1</label>
    </ligand>
</feature>
<feature type="domain" description="TFIIS-type" evidence="10">
    <location>
        <begin position="98"/>
        <end position="138"/>
    </location>
</feature>
<evidence type="ECO:0000256" key="8">
    <source>
        <dbReference type="PIRSR" id="PIRSR005586-1"/>
    </source>
</evidence>
<feature type="binding site" evidence="8">
    <location>
        <position position="130"/>
    </location>
    <ligand>
        <name>Zn(2+)</name>
        <dbReference type="ChEBI" id="CHEBI:29105"/>
        <label>2</label>
    </ligand>
</feature>
<name>A0A7J9HJE7_9ROSI</name>
<feature type="binding site" evidence="8">
    <location>
        <position position="29"/>
    </location>
    <ligand>
        <name>Zn(2+)</name>
        <dbReference type="ChEBI" id="CHEBI:29105"/>
        <label>1</label>
    </ligand>
</feature>
<protein>
    <recommendedName>
        <fullName evidence="7">DNA-directed RNA polymerase subunit</fullName>
    </recommendedName>
</protein>
<feature type="binding site" evidence="8">
    <location>
        <position position="32"/>
    </location>
    <ligand>
        <name>Zn(2+)</name>
        <dbReference type="ChEBI" id="CHEBI:29105"/>
        <label>1</label>
    </ligand>
</feature>
<dbReference type="SMART" id="SM00440">
    <property type="entry name" value="ZnF_C2C2"/>
    <property type="match status" value="1"/>
</dbReference>
<evidence type="ECO:0000256" key="7">
    <source>
        <dbReference type="PIRNR" id="PIRNR005586"/>
    </source>
</evidence>
<evidence type="ECO:0000313" key="12">
    <source>
        <dbReference type="Proteomes" id="UP000593560"/>
    </source>
</evidence>
<dbReference type="InterPro" id="IPR034004">
    <property type="entry name" value="Zn_ribbon_RPA12_C"/>
</dbReference>
<feature type="binding site" evidence="8">
    <location>
        <position position="15"/>
    </location>
    <ligand>
        <name>Zn(2+)</name>
        <dbReference type="ChEBI" id="CHEBI:29105"/>
        <label>1</label>
    </ligand>
</feature>
<dbReference type="Proteomes" id="UP000593560">
    <property type="component" value="Unassembled WGS sequence"/>
</dbReference>
<dbReference type="AlphaFoldDB" id="A0A7J9HJE7"/>
<feature type="zinc finger region" description="C4-type" evidence="9">
    <location>
        <begin position="12"/>
        <end position="32"/>
    </location>
</feature>
<dbReference type="InterPro" id="IPR012164">
    <property type="entry name" value="Rpa12/Rpb9/Rpc10/TFS"/>
</dbReference>
<comment type="subcellular location">
    <subcellularLocation>
        <location evidence="1">Nucleus</location>
        <location evidence="1">Nucleolus</location>
    </subcellularLocation>
</comment>
<dbReference type="PIRSF" id="PIRSF005586">
    <property type="entry name" value="RNApol_RpoM"/>
    <property type="match status" value="1"/>
</dbReference>
<dbReference type="GO" id="GO:0008270">
    <property type="term" value="F:zinc ion binding"/>
    <property type="evidence" value="ECO:0007669"/>
    <property type="project" value="UniProtKB-KW"/>
</dbReference>
<evidence type="ECO:0000259" key="10">
    <source>
        <dbReference type="PROSITE" id="PS51133"/>
    </source>
</evidence>
<dbReference type="GO" id="GO:0003899">
    <property type="term" value="F:DNA-directed RNA polymerase activity"/>
    <property type="evidence" value="ECO:0007669"/>
    <property type="project" value="InterPro"/>
</dbReference>
<keyword evidence="2 7" id="KW-0240">DNA-directed RNA polymerase</keyword>
<feature type="binding site" evidence="8">
    <location>
        <position position="133"/>
    </location>
    <ligand>
        <name>Zn(2+)</name>
        <dbReference type="ChEBI" id="CHEBI:29105"/>
        <label>2</label>
    </ligand>
</feature>
<dbReference type="Pfam" id="PF01096">
    <property type="entry name" value="Zn_ribbon_TFIIS"/>
    <property type="match status" value="1"/>
</dbReference>
<evidence type="ECO:0000256" key="3">
    <source>
        <dbReference type="ARBA" id="ARBA00022723"/>
    </source>
</evidence>
<feature type="binding site" evidence="8">
    <location>
        <position position="102"/>
    </location>
    <ligand>
        <name>Zn(2+)</name>
        <dbReference type="ChEBI" id="CHEBI:29105"/>
        <label>2</label>
    </ligand>
</feature>
<accession>A0A7J9HJE7</accession>
<evidence type="ECO:0000256" key="5">
    <source>
        <dbReference type="ARBA" id="ARBA00022833"/>
    </source>
</evidence>
<dbReference type="GO" id="GO:0005736">
    <property type="term" value="C:RNA polymerase I complex"/>
    <property type="evidence" value="ECO:0007669"/>
    <property type="project" value="TreeGrafter"/>
</dbReference>
<dbReference type="PANTHER" id="PTHR11239">
    <property type="entry name" value="DNA-DIRECTED RNA POLYMERASE"/>
    <property type="match status" value="1"/>
</dbReference>
<dbReference type="InterPro" id="IPR001222">
    <property type="entry name" value="Znf_TFIIS"/>
</dbReference>
<reference evidence="11 12" key="1">
    <citation type="journal article" date="2019" name="Genome Biol. Evol.">
        <title>Insights into the evolution of the New World diploid cottons (Gossypium, subgenus Houzingenia) based on genome sequencing.</title>
        <authorList>
            <person name="Grover C.E."/>
            <person name="Arick M.A. 2nd"/>
            <person name="Thrash A."/>
            <person name="Conover J.L."/>
            <person name="Sanders W.S."/>
            <person name="Peterson D.G."/>
            <person name="Frelichowski J.E."/>
            <person name="Scheffler J.A."/>
            <person name="Scheffler B.E."/>
            <person name="Wendel J.F."/>
        </authorList>
    </citation>
    <scope>NUCLEOTIDE SEQUENCE [LARGE SCALE GENOMIC DNA]</scope>
    <source>
        <strain evidence="11">0</strain>
        <tissue evidence="11">Leaf</tissue>
    </source>
</reference>
<sequence>MAYSQARDFMFCNLCGTMLSLVSPKIAECSLCRSKTSAKGIVGREIGYTLTVEVRLDLCYLLFVQATSYMMIAYDIRRDLGISHAAEEMTTKESAALIKQTCKSCGNAELEYTTRQMRSADEGQTVFLVCPKCKARDTEN</sequence>